<feature type="compositionally biased region" description="Basic and acidic residues" evidence="3">
    <location>
        <begin position="150"/>
        <end position="160"/>
    </location>
</feature>
<dbReference type="OrthoDB" id="5818554at2759"/>
<dbReference type="PANTHER" id="PTHR31644:SF1">
    <property type="entry name" value="ZN(II)2CYS6 TRANSCRIPTION FACTOR (EUROFUNG)"/>
    <property type="match status" value="1"/>
</dbReference>
<evidence type="ECO:0000256" key="2">
    <source>
        <dbReference type="ARBA" id="ARBA00023242"/>
    </source>
</evidence>
<dbReference type="EMBL" id="AZHD01000017">
    <property type="protein sequence ID" value="OAA56242.1"/>
    <property type="molecule type" value="Genomic_DNA"/>
</dbReference>
<keyword evidence="1" id="KW-0479">Metal-binding</keyword>
<dbReference type="GO" id="GO:0000981">
    <property type="term" value="F:DNA-binding transcription factor activity, RNA polymerase II-specific"/>
    <property type="evidence" value="ECO:0007669"/>
    <property type="project" value="InterPro"/>
</dbReference>
<dbReference type="PROSITE" id="PS00463">
    <property type="entry name" value="ZN2_CY6_FUNGAL_1"/>
    <property type="match status" value="1"/>
</dbReference>
<dbReference type="CDD" id="cd00067">
    <property type="entry name" value="GAL4"/>
    <property type="match status" value="1"/>
</dbReference>
<dbReference type="PROSITE" id="PS50048">
    <property type="entry name" value="ZN2_CY6_FUNGAL_2"/>
    <property type="match status" value="1"/>
</dbReference>
<protein>
    <submittedName>
        <fullName evidence="5">Fungal specific transcription factor domain-containing protein</fullName>
    </submittedName>
</protein>
<evidence type="ECO:0000256" key="1">
    <source>
        <dbReference type="ARBA" id="ARBA00022723"/>
    </source>
</evidence>
<accession>A0A167P3B2</accession>
<dbReference type="InterPro" id="IPR052780">
    <property type="entry name" value="AAA_Catabolism_Regulators"/>
</dbReference>
<dbReference type="SMART" id="SM00906">
    <property type="entry name" value="Fungal_trans"/>
    <property type="match status" value="1"/>
</dbReference>
<dbReference type="AlphaFoldDB" id="A0A167P3B2"/>
<dbReference type="SMART" id="SM00066">
    <property type="entry name" value="GAL4"/>
    <property type="match status" value="1"/>
</dbReference>
<feature type="compositionally biased region" description="Basic and acidic residues" evidence="3">
    <location>
        <begin position="20"/>
        <end position="31"/>
    </location>
</feature>
<dbReference type="GO" id="GO:0005634">
    <property type="term" value="C:nucleus"/>
    <property type="evidence" value="ECO:0007669"/>
    <property type="project" value="TreeGrafter"/>
</dbReference>
<evidence type="ECO:0000256" key="3">
    <source>
        <dbReference type="SAM" id="MobiDB-lite"/>
    </source>
</evidence>
<reference evidence="5 6" key="1">
    <citation type="journal article" date="2016" name="Genome Biol. Evol.">
        <title>Divergent and convergent evolution of fungal pathogenicity.</title>
        <authorList>
            <person name="Shang Y."/>
            <person name="Xiao G."/>
            <person name="Zheng P."/>
            <person name="Cen K."/>
            <person name="Zhan S."/>
            <person name="Wang C."/>
        </authorList>
    </citation>
    <scope>NUCLEOTIDE SEQUENCE [LARGE SCALE GENOMIC DNA]</scope>
    <source>
        <strain evidence="5 6">RCEF 264</strain>
    </source>
</reference>
<feature type="compositionally biased region" description="Polar residues" evidence="3">
    <location>
        <begin position="1"/>
        <end position="14"/>
    </location>
</feature>
<feature type="compositionally biased region" description="Pro residues" evidence="3">
    <location>
        <begin position="140"/>
        <end position="149"/>
    </location>
</feature>
<comment type="caution">
    <text evidence="5">The sequence shown here is derived from an EMBL/GenBank/DDBJ whole genome shotgun (WGS) entry which is preliminary data.</text>
</comment>
<gene>
    <name evidence="5" type="ORF">SPI_07853</name>
</gene>
<feature type="region of interest" description="Disordered" evidence="3">
    <location>
        <begin position="717"/>
        <end position="756"/>
    </location>
</feature>
<dbReference type="InterPro" id="IPR036864">
    <property type="entry name" value="Zn2-C6_fun-type_DNA-bd_sf"/>
</dbReference>
<dbReference type="GO" id="GO:0008270">
    <property type="term" value="F:zinc ion binding"/>
    <property type="evidence" value="ECO:0007669"/>
    <property type="project" value="InterPro"/>
</dbReference>
<name>A0A167P3B2_9HYPO</name>
<dbReference type="GO" id="GO:0006351">
    <property type="term" value="P:DNA-templated transcription"/>
    <property type="evidence" value="ECO:0007669"/>
    <property type="project" value="InterPro"/>
</dbReference>
<dbReference type="SUPFAM" id="SSF57701">
    <property type="entry name" value="Zn2/Cys6 DNA-binding domain"/>
    <property type="match status" value="1"/>
</dbReference>
<dbReference type="CDD" id="cd12148">
    <property type="entry name" value="fungal_TF_MHR"/>
    <property type="match status" value="1"/>
</dbReference>
<dbReference type="GO" id="GO:0003677">
    <property type="term" value="F:DNA binding"/>
    <property type="evidence" value="ECO:0007669"/>
    <property type="project" value="InterPro"/>
</dbReference>
<feature type="region of interest" description="Disordered" evidence="3">
    <location>
        <begin position="238"/>
        <end position="258"/>
    </location>
</feature>
<feature type="compositionally biased region" description="Low complexity" evidence="3">
    <location>
        <begin position="718"/>
        <end position="729"/>
    </location>
</feature>
<proteinExistence type="predicted"/>
<feature type="region of interest" description="Disordered" evidence="3">
    <location>
        <begin position="1"/>
        <end position="33"/>
    </location>
</feature>
<feature type="domain" description="Zn(2)-C6 fungal-type" evidence="4">
    <location>
        <begin position="34"/>
        <end position="70"/>
    </location>
</feature>
<keyword evidence="6" id="KW-1185">Reference proteome</keyword>
<dbReference type="PANTHER" id="PTHR31644">
    <property type="entry name" value="TRANSCRIPTIONAL ACTIVATOR ARO80-RELATED"/>
    <property type="match status" value="1"/>
</dbReference>
<dbReference type="InterPro" id="IPR007219">
    <property type="entry name" value="XnlR_reg_dom"/>
</dbReference>
<organism evidence="5 6">
    <name type="scientific">Niveomyces insectorum RCEF 264</name>
    <dbReference type="NCBI Taxonomy" id="1081102"/>
    <lineage>
        <taxon>Eukaryota</taxon>
        <taxon>Fungi</taxon>
        <taxon>Dikarya</taxon>
        <taxon>Ascomycota</taxon>
        <taxon>Pezizomycotina</taxon>
        <taxon>Sordariomycetes</taxon>
        <taxon>Hypocreomycetidae</taxon>
        <taxon>Hypocreales</taxon>
        <taxon>Cordycipitaceae</taxon>
        <taxon>Niveomyces</taxon>
    </lineage>
</organism>
<dbReference type="Proteomes" id="UP000076874">
    <property type="component" value="Unassembled WGS sequence"/>
</dbReference>
<evidence type="ECO:0000313" key="6">
    <source>
        <dbReference type="Proteomes" id="UP000076874"/>
    </source>
</evidence>
<dbReference type="Pfam" id="PF00172">
    <property type="entry name" value="Zn_clus"/>
    <property type="match status" value="1"/>
</dbReference>
<dbReference type="STRING" id="1081102.A0A167P3B2"/>
<feature type="compositionally biased region" description="Low complexity" evidence="3">
    <location>
        <begin position="86"/>
        <end position="104"/>
    </location>
</feature>
<keyword evidence="2" id="KW-0539">Nucleus</keyword>
<evidence type="ECO:0000313" key="5">
    <source>
        <dbReference type="EMBL" id="OAA56242.1"/>
    </source>
</evidence>
<feature type="region of interest" description="Disordered" evidence="3">
    <location>
        <begin position="73"/>
        <end position="206"/>
    </location>
</feature>
<sequence length="827" mass="89878">MDAITRSPSTSNARSAGHGHGRDAEAKEKRVSRACVACRRRKTRCRLYANDSSGGPPCARCLQEGLECTLATSRRGGRRPRKQTIPAAVAPAPAPASASASVSPTIHDRNHGSLARPPSQGLAPGHTGGSLFALGQQQQPPLPPPPPPLEHSRNNNEHVRMRQRPPLPPSAGPLPATRQEQGTSPRALLPSTPGTTNSHGFRRRSARINTDIDGDFATRDLLNPSDALNLLAQVADLDGEHPGNDARPSSSSNGPIDMDMDMSHGPMQMATSDPVPFYYPPISDGLLSFADATYLLSHYQEKYHPFFPVADKRIFDGRDDIPALVQSELHLLTGVFTVATKDDPAWHRVHEACSSHMGNLIARLVYEGATTVGAVEALLILAEWAPQRRQNKPTIGRGEEDQGAWMQIGMAIRLAYLQGLEQSTVLQDKAQRSPDTERQRIAWTACYMSDREVSIRLGKGFWSRQPGPSSVLNANDFPTLRAQQVGSSDLAQLFHARLEMIQLFSNAHDILYSSTTHREQLFTGGEYVRYIDDFSAVLRKWKLEWGSLSLTPAVKAALILSYEFLRLYINAFAFQANISRAIARARQAPPHMRPPARPLLSDLPGAPDARFLYESIDAANTLLNTLNDFVDPATSLRYMPLKYYLYVIYAVVFLFKARASGALAGESSSSARRTISVTIDRLQKSSPDPHSLGQRYARSLYLLLRKSADRVAAGRLEAAASAPQDPSSQRGDSGAVDPTEAAGAGTAVGSGTAGSGEERLVASEVNPLTGFSWRDLDGLGQFIGNNTNFIGINFATPVSDSDQGMTGLDAVPDAWQDAFWPGNDVVF</sequence>
<dbReference type="InterPro" id="IPR001138">
    <property type="entry name" value="Zn2Cys6_DnaBD"/>
</dbReference>
<evidence type="ECO:0000259" key="4">
    <source>
        <dbReference type="PROSITE" id="PS50048"/>
    </source>
</evidence>
<dbReference type="Gene3D" id="4.10.240.10">
    <property type="entry name" value="Zn(2)-C6 fungal-type DNA-binding domain"/>
    <property type="match status" value="1"/>
</dbReference>